<dbReference type="EC" id="4.6.1.13" evidence="2"/>
<proteinExistence type="predicted"/>
<feature type="domain" description="Phosphatidylinositol-specific phospholipase C X" evidence="8">
    <location>
        <begin position="72"/>
        <end position="236"/>
    </location>
</feature>
<dbReference type="InterPro" id="IPR006311">
    <property type="entry name" value="TAT_signal"/>
</dbReference>
<comment type="catalytic activity">
    <reaction evidence="1">
        <text>a 1,2-diacyl-sn-glycero-3-phospho-(1D-myo-inositol) = 1D-myo-inositol 1,2-cyclic phosphate + a 1,2-diacyl-sn-glycerol</text>
        <dbReference type="Rhea" id="RHEA:17093"/>
        <dbReference type="ChEBI" id="CHEBI:17815"/>
        <dbReference type="ChEBI" id="CHEBI:57880"/>
        <dbReference type="ChEBI" id="CHEBI:58484"/>
        <dbReference type="EC" id="4.6.1.13"/>
    </reaction>
</comment>
<evidence type="ECO:0000256" key="1">
    <source>
        <dbReference type="ARBA" id="ARBA00001316"/>
    </source>
</evidence>
<dbReference type="PROSITE" id="PS50231">
    <property type="entry name" value="RICIN_B_LECTIN"/>
    <property type="match status" value="1"/>
</dbReference>
<evidence type="ECO:0000313" key="9">
    <source>
        <dbReference type="EMBL" id="QQC93022.1"/>
    </source>
</evidence>
<dbReference type="CDD" id="cd08586">
    <property type="entry name" value="PI-PLCc_BcPLC_like"/>
    <property type="match status" value="1"/>
</dbReference>
<feature type="compositionally biased region" description="Polar residues" evidence="6">
    <location>
        <begin position="403"/>
        <end position="414"/>
    </location>
</feature>
<dbReference type="EMBL" id="CP065959">
    <property type="protein sequence ID" value="QQC93022.1"/>
    <property type="molecule type" value="Genomic_DNA"/>
</dbReference>
<dbReference type="GO" id="GO:0006629">
    <property type="term" value="P:lipid metabolic process"/>
    <property type="evidence" value="ECO:0007669"/>
    <property type="project" value="InterPro"/>
</dbReference>
<evidence type="ECO:0000256" key="3">
    <source>
        <dbReference type="ARBA" id="ARBA00019758"/>
    </source>
</evidence>
<dbReference type="Gene3D" id="2.80.10.50">
    <property type="match status" value="1"/>
</dbReference>
<feature type="signal peptide" evidence="7">
    <location>
        <begin position="1"/>
        <end position="42"/>
    </location>
</feature>
<dbReference type="RefSeq" id="WP_079249865.1">
    <property type="nucleotide sequence ID" value="NZ_CP015588.1"/>
</dbReference>
<dbReference type="Proteomes" id="UP000596130">
    <property type="component" value="Chromosome"/>
</dbReference>
<dbReference type="GO" id="GO:0008081">
    <property type="term" value="F:phosphoric diester hydrolase activity"/>
    <property type="evidence" value="ECO:0007669"/>
    <property type="project" value="InterPro"/>
</dbReference>
<evidence type="ECO:0000256" key="4">
    <source>
        <dbReference type="ARBA" id="ARBA00030474"/>
    </source>
</evidence>
<dbReference type="InterPro" id="IPR035992">
    <property type="entry name" value="Ricin_B-like_lectins"/>
</dbReference>
<dbReference type="InterPro" id="IPR000909">
    <property type="entry name" value="PLipase_C_PInositol-sp_X_dom"/>
</dbReference>
<evidence type="ECO:0000259" key="8">
    <source>
        <dbReference type="SMART" id="SM00148"/>
    </source>
</evidence>
<dbReference type="InterPro" id="IPR017946">
    <property type="entry name" value="PLC-like_Pdiesterase_TIM-brl"/>
</dbReference>
<dbReference type="Pfam" id="PF00388">
    <property type="entry name" value="PI-PLC-X"/>
    <property type="match status" value="1"/>
</dbReference>
<keyword evidence="7" id="KW-0732">Signal</keyword>
<accession>A0A4Q2GJ78</accession>
<feature type="region of interest" description="Disordered" evidence="6">
    <location>
        <begin position="395"/>
        <end position="420"/>
    </location>
</feature>
<dbReference type="Gene3D" id="3.20.20.190">
    <property type="entry name" value="Phosphatidylinositol (PI) phosphodiesterase"/>
    <property type="match status" value="1"/>
</dbReference>
<dbReference type="SUPFAM" id="SSF50370">
    <property type="entry name" value="Ricin B-like lectins"/>
    <property type="match status" value="1"/>
</dbReference>
<dbReference type="InterPro" id="IPR051057">
    <property type="entry name" value="PI-PLC_domain"/>
</dbReference>
<dbReference type="GO" id="GO:0004436">
    <property type="term" value="F:phosphatidylinositol diacylglycerol-lyase activity"/>
    <property type="evidence" value="ECO:0007669"/>
    <property type="project" value="UniProtKB-EC"/>
</dbReference>
<dbReference type="SUPFAM" id="SSF51695">
    <property type="entry name" value="PLC-like phosphodiesterases"/>
    <property type="match status" value="1"/>
</dbReference>
<organism evidence="9 10">
    <name type="scientific">Streptomyces alfalfae</name>
    <dbReference type="NCBI Taxonomy" id="1642299"/>
    <lineage>
        <taxon>Bacteria</taxon>
        <taxon>Bacillati</taxon>
        <taxon>Actinomycetota</taxon>
        <taxon>Actinomycetes</taxon>
        <taxon>Kitasatosporales</taxon>
        <taxon>Streptomycetaceae</taxon>
        <taxon>Streptomyces</taxon>
    </lineage>
</organism>
<feature type="chain" id="PRO_5043193714" description="1-phosphatidylinositol phosphodiesterase" evidence="7">
    <location>
        <begin position="43"/>
        <end position="521"/>
    </location>
</feature>
<evidence type="ECO:0000256" key="2">
    <source>
        <dbReference type="ARBA" id="ARBA00012581"/>
    </source>
</evidence>
<evidence type="ECO:0000256" key="7">
    <source>
        <dbReference type="SAM" id="SignalP"/>
    </source>
</evidence>
<dbReference type="AlphaFoldDB" id="A0A4Q2GJ78"/>
<name>A0A4Q2GJ78_9ACTN</name>
<protein>
    <recommendedName>
        <fullName evidence="3">1-phosphatidylinositol phosphodiesterase</fullName>
        <ecNumber evidence="2">4.6.1.13</ecNumber>
    </recommendedName>
    <alternativeName>
        <fullName evidence="4">Phosphatidylinositol diacylglycerol-lyase</fullName>
    </alternativeName>
    <alternativeName>
        <fullName evidence="5">Phosphatidylinositol-specific phospholipase C</fullName>
    </alternativeName>
</protein>
<dbReference type="SMART" id="SM00148">
    <property type="entry name" value="PLCXc"/>
    <property type="match status" value="1"/>
</dbReference>
<evidence type="ECO:0000256" key="6">
    <source>
        <dbReference type="SAM" id="MobiDB-lite"/>
    </source>
</evidence>
<dbReference type="CDD" id="cd00161">
    <property type="entry name" value="beta-trefoil_Ricin-like"/>
    <property type="match status" value="1"/>
</dbReference>
<gene>
    <name evidence="9" type="ORF">I8755_35300</name>
</gene>
<dbReference type="PROSITE" id="PS51318">
    <property type="entry name" value="TAT"/>
    <property type="match status" value="1"/>
</dbReference>
<evidence type="ECO:0000256" key="5">
    <source>
        <dbReference type="ARBA" id="ARBA00030782"/>
    </source>
</evidence>
<evidence type="ECO:0000313" key="10">
    <source>
        <dbReference type="Proteomes" id="UP000596130"/>
    </source>
</evidence>
<dbReference type="OrthoDB" id="7191982at2"/>
<reference evidence="9 10" key="1">
    <citation type="submission" date="2020-12" db="EMBL/GenBank/DDBJ databases">
        <title>Identification and biosynthesis of polyene macrolides produced by Streptomyces alfalfae Men-myco-93-63.</title>
        <authorList>
            <person name="Liu D."/>
            <person name="Li Y."/>
            <person name="Liu L."/>
            <person name="Han X."/>
            <person name="Shen F."/>
        </authorList>
    </citation>
    <scope>NUCLEOTIDE SEQUENCE [LARGE SCALE GENOMIC DNA]</scope>
    <source>
        <strain evidence="9 10">Men-myco-93-63</strain>
    </source>
</reference>
<sequence>MPSPTPRASGARSRRRSRTLAGLMTVSVALGAALLTPTAAGAAGSTNKDAFDNLGQPDRAEWMSGVASETRLSAMSIPGTHDTLSLHGGSAVQTQEDYGDSAKTLAAQYERGIRALDIRVRVVNDGQDFAIHHAAFYQNANFDDVLEKTQSFLKAHPTETVVMRLKSECPYSGAGLHECRHDPDTMNAQNVKDIFAAYANKKKYANLFWTPSITGSRPATIPKLGEVRGKLVLGSFDSVEDSNYGLAGFNDRNEDHYNASDITEKWNYVKKNVDEAMSAASNMYVTYTSANKVPGGGSPRYYAGGYTKVQSGVSTEVPGVNYHLMKYLNKTQGRVGIVMMDFPGWGLVNAIIDHNKDDARSSGNRMLWQVKGDKTYVNTLYGRCMVRGPEFDDSKSGGLVTQRECQSSPPSSHQWGAEKPSSFDNKNHFWIKASNGKCLTVPYNNGTPPGSGTQMFWWDCETRWFSGSQMWNIVPVKVTTSNGEEQAYKFVNNWTGLCLSVDPATAEKSGGKVTQETCPSK</sequence>
<dbReference type="PROSITE" id="PS50007">
    <property type="entry name" value="PIPLC_X_DOMAIN"/>
    <property type="match status" value="1"/>
</dbReference>
<dbReference type="PANTHER" id="PTHR13593:SF113">
    <property type="entry name" value="SI:DKEY-266F7.9"/>
    <property type="match status" value="1"/>
</dbReference>
<dbReference type="PANTHER" id="PTHR13593">
    <property type="match status" value="1"/>
</dbReference>